<organism evidence="1 2">
    <name type="scientific">Linnemannia elongata AG-77</name>
    <dbReference type="NCBI Taxonomy" id="1314771"/>
    <lineage>
        <taxon>Eukaryota</taxon>
        <taxon>Fungi</taxon>
        <taxon>Fungi incertae sedis</taxon>
        <taxon>Mucoromycota</taxon>
        <taxon>Mortierellomycotina</taxon>
        <taxon>Mortierellomycetes</taxon>
        <taxon>Mortierellales</taxon>
        <taxon>Mortierellaceae</taxon>
        <taxon>Linnemannia</taxon>
    </lineage>
</organism>
<accession>A0A197KHF9</accession>
<proteinExistence type="predicted"/>
<keyword evidence="2" id="KW-1185">Reference proteome</keyword>
<sequence>MEWFWQLVLQNPGLTRLHFPQTNLINILPQSYILEAVSRIKNLRELNTRLMDVDLSTLLDTLPQLERLSCSPFRRSVTLSKNYSNLLRLEYLRSVQVSRFIEVLKHLPRLESLMLSRIIAEEDLPTSTYEILCETVSTAVVTFLQVREFEIHRMSSHEEQYVAMMLGVFPEVRRLYVPGLPVEIRKVMWEKCYWLEEFRDLSDRILDEWKKRRTKDAAVVRLY</sequence>
<dbReference type="OrthoDB" id="2448048at2759"/>
<evidence type="ECO:0000313" key="1">
    <source>
        <dbReference type="EMBL" id="OAQ35789.1"/>
    </source>
</evidence>
<dbReference type="InterPro" id="IPR032675">
    <property type="entry name" value="LRR_dom_sf"/>
</dbReference>
<evidence type="ECO:0000313" key="2">
    <source>
        <dbReference type="Proteomes" id="UP000078512"/>
    </source>
</evidence>
<protein>
    <recommendedName>
        <fullName evidence="3">F-box domain-containing protein</fullName>
    </recommendedName>
</protein>
<dbReference type="EMBL" id="KV442013">
    <property type="protein sequence ID" value="OAQ35789.1"/>
    <property type="molecule type" value="Genomic_DNA"/>
</dbReference>
<name>A0A197KHF9_9FUNG</name>
<reference evidence="1 2" key="1">
    <citation type="submission" date="2016-05" db="EMBL/GenBank/DDBJ databases">
        <title>Genome sequencing reveals origins of a unique bacterial endosymbiosis in the earliest lineages of terrestrial Fungi.</title>
        <authorList>
            <consortium name="DOE Joint Genome Institute"/>
            <person name="Uehling J."/>
            <person name="Gryganskyi A."/>
            <person name="Hameed K."/>
            <person name="Tschaplinski T."/>
            <person name="Misztal P."/>
            <person name="Wu S."/>
            <person name="Desiro A."/>
            <person name="Vande Pol N."/>
            <person name="Du Z.-Y."/>
            <person name="Zienkiewicz A."/>
            <person name="Zienkiewicz K."/>
            <person name="Morin E."/>
            <person name="Tisserant E."/>
            <person name="Splivallo R."/>
            <person name="Hainaut M."/>
            <person name="Henrissat B."/>
            <person name="Ohm R."/>
            <person name="Kuo A."/>
            <person name="Yan J."/>
            <person name="Lipzen A."/>
            <person name="Nolan M."/>
            <person name="Labutti K."/>
            <person name="Barry K."/>
            <person name="Goldstein A."/>
            <person name="Labbe J."/>
            <person name="Schadt C."/>
            <person name="Tuskan G."/>
            <person name="Grigoriev I."/>
            <person name="Martin F."/>
            <person name="Vilgalys R."/>
            <person name="Bonito G."/>
        </authorList>
    </citation>
    <scope>NUCLEOTIDE SEQUENCE [LARGE SCALE GENOMIC DNA]</scope>
    <source>
        <strain evidence="1 2">AG-77</strain>
    </source>
</reference>
<dbReference type="Proteomes" id="UP000078512">
    <property type="component" value="Unassembled WGS sequence"/>
</dbReference>
<gene>
    <name evidence="1" type="ORF">K457DRAFT_13008</name>
</gene>
<evidence type="ECO:0008006" key="3">
    <source>
        <dbReference type="Google" id="ProtNLM"/>
    </source>
</evidence>
<dbReference type="SUPFAM" id="SSF52047">
    <property type="entry name" value="RNI-like"/>
    <property type="match status" value="1"/>
</dbReference>
<dbReference type="AlphaFoldDB" id="A0A197KHF9"/>
<dbReference type="Gene3D" id="3.80.10.10">
    <property type="entry name" value="Ribonuclease Inhibitor"/>
    <property type="match status" value="1"/>
</dbReference>